<protein>
    <submittedName>
        <fullName evidence="2">Uncharacterized protein</fullName>
    </submittedName>
</protein>
<evidence type="ECO:0000256" key="1">
    <source>
        <dbReference type="SAM" id="MobiDB-lite"/>
    </source>
</evidence>
<keyword evidence="3" id="KW-1185">Reference proteome</keyword>
<sequence length="97" mass="11278">MNQNIFFPIYKISNRYHRYRKTSITIVSHLLFWAENCESLTTSFPWINVTSHGNKFPSFPIRKEKRLSSFSASRSTPSPEGWPASIKKPSLFPTALR</sequence>
<proteinExistence type="predicted"/>
<feature type="region of interest" description="Disordered" evidence="1">
    <location>
        <begin position="70"/>
        <end position="97"/>
    </location>
</feature>
<name>A0AAV4W630_9ARAC</name>
<evidence type="ECO:0000313" key="2">
    <source>
        <dbReference type="EMBL" id="GIY78107.1"/>
    </source>
</evidence>
<organism evidence="2 3">
    <name type="scientific">Caerostris darwini</name>
    <dbReference type="NCBI Taxonomy" id="1538125"/>
    <lineage>
        <taxon>Eukaryota</taxon>
        <taxon>Metazoa</taxon>
        <taxon>Ecdysozoa</taxon>
        <taxon>Arthropoda</taxon>
        <taxon>Chelicerata</taxon>
        <taxon>Arachnida</taxon>
        <taxon>Araneae</taxon>
        <taxon>Araneomorphae</taxon>
        <taxon>Entelegynae</taxon>
        <taxon>Araneoidea</taxon>
        <taxon>Araneidae</taxon>
        <taxon>Caerostris</taxon>
    </lineage>
</organism>
<dbReference type="EMBL" id="BPLQ01014201">
    <property type="protein sequence ID" value="GIY78107.1"/>
    <property type="molecule type" value="Genomic_DNA"/>
</dbReference>
<reference evidence="2 3" key="1">
    <citation type="submission" date="2021-06" db="EMBL/GenBank/DDBJ databases">
        <title>Caerostris darwini draft genome.</title>
        <authorList>
            <person name="Kono N."/>
            <person name="Arakawa K."/>
        </authorList>
    </citation>
    <scope>NUCLEOTIDE SEQUENCE [LARGE SCALE GENOMIC DNA]</scope>
</reference>
<dbReference type="AlphaFoldDB" id="A0AAV4W630"/>
<accession>A0AAV4W630</accession>
<dbReference type="Proteomes" id="UP001054837">
    <property type="component" value="Unassembled WGS sequence"/>
</dbReference>
<comment type="caution">
    <text evidence="2">The sequence shown here is derived from an EMBL/GenBank/DDBJ whole genome shotgun (WGS) entry which is preliminary data.</text>
</comment>
<evidence type="ECO:0000313" key="3">
    <source>
        <dbReference type="Proteomes" id="UP001054837"/>
    </source>
</evidence>
<gene>
    <name evidence="2" type="ORF">CDAR_218181</name>
</gene>